<dbReference type="Proteomes" id="UP000062998">
    <property type="component" value="Unassembled WGS sequence"/>
</dbReference>
<reference evidence="1 2" key="1">
    <citation type="submission" date="2015-11" db="EMBL/GenBank/DDBJ databases">
        <title>Expanding the genomic diversity of Burkholderia species for the development of highly accurate diagnostics.</title>
        <authorList>
            <person name="Sahl J."/>
            <person name="Keim P."/>
            <person name="Wagner D."/>
        </authorList>
    </citation>
    <scope>NUCLEOTIDE SEQUENCE [LARGE SCALE GENOMIC DNA]</scope>
    <source>
        <strain evidence="1 2">MSMB2167WGS</strain>
    </source>
</reference>
<protein>
    <submittedName>
        <fullName evidence="1">Uncharacterized protein</fullName>
    </submittedName>
</protein>
<sequence length="70" mass="8453">MAGFEQMRCMRNTQTLYQFIGRHAKPRLHAPGKRARRDRRRMRQFIERDLSVKILRNETFGLLYSRIGDT</sequence>
<accession>A0A107G1H7</accession>
<name>A0A107G1H7_9BURK</name>
<dbReference type="AlphaFoldDB" id="A0A107G1H7"/>
<dbReference type="EMBL" id="LPIX01000011">
    <property type="protein sequence ID" value="KWE12718.1"/>
    <property type="molecule type" value="Genomic_DNA"/>
</dbReference>
<organism evidence="1 2">
    <name type="scientific">Burkholderia ubonensis</name>
    <dbReference type="NCBI Taxonomy" id="101571"/>
    <lineage>
        <taxon>Bacteria</taxon>
        <taxon>Pseudomonadati</taxon>
        <taxon>Pseudomonadota</taxon>
        <taxon>Betaproteobacteria</taxon>
        <taxon>Burkholderiales</taxon>
        <taxon>Burkholderiaceae</taxon>
        <taxon>Burkholderia</taxon>
        <taxon>Burkholderia cepacia complex</taxon>
    </lineage>
</organism>
<evidence type="ECO:0000313" key="1">
    <source>
        <dbReference type="EMBL" id="KWE12718.1"/>
    </source>
</evidence>
<gene>
    <name evidence="1" type="ORF">WL73_31475</name>
</gene>
<evidence type="ECO:0000313" key="2">
    <source>
        <dbReference type="Proteomes" id="UP000062998"/>
    </source>
</evidence>
<proteinExistence type="predicted"/>
<comment type="caution">
    <text evidence="1">The sequence shown here is derived from an EMBL/GenBank/DDBJ whole genome shotgun (WGS) entry which is preliminary data.</text>
</comment>